<proteinExistence type="predicted"/>
<gene>
    <name evidence="1" type="ORF">ACGFZB_25825</name>
</gene>
<keyword evidence="2" id="KW-1185">Reference proteome</keyword>
<accession>A0ABW7BAI5</accession>
<organism evidence="1 2">
    <name type="scientific">Streptomyces cinerochromogenes</name>
    <dbReference type="NCBI Taxonomy" id="66422"/>
    <lineage>
        <taxon>Bacteria</taxon>
        <taxon>Bacillati</taxon>
        <taxon>Actinomycetota</taxon>
        <taxon>Actinomycetes</taxon>
        <taxon>Kitasatosporales</taxon>
        <taxon>Streptomycetaceae</taxon>
        <taxon>Streptomyces</taxon>
    </lineage>
</organism>
<dbReference type="EMBL" id="JBICYV010000013">
    <property type="protein sequence ID" value="MFG3013796.1"/>
    <property type="molecule type" value="Genomic_DNA"/>
</dbReference>
<dbReference type="Proteomes" id="UP001604267">
    <property type="component" value="Unassembled WGS sequence"/>
</dbReference>
<reference evidence="1 2" key="1">
    <citation type="submission" date="2024-10" db="EMBL/GenBank/DDBJ databases">
        <title>The Natural Products Discovery Center: Release of the First 8490 Sequenced Strains for Exploring Actinobacteria Biosynthetic Diversity.</title>
        <authorList>
            <person name="Kalkreuter E."/>
            <person name="Kautsar S.A."/>
            <person name="Yang D."/>
            <person name="Bader C.D."/>
            <person name="Teijaro C.N."/>
            <person name="Fluegel L."/>
            <person name="Davis C.M."/>
            <person name="Simpson J.R."/>
            <person name="Lauterbach L."/>
            <person name="Steele A.D."/>
            <person name="Gui C."/>
            <person name="Meng S."/>
            <person name="Li G."/>
            <person name="Viehrig K."/>
            <person name="Ye F."/>
            <person name="Su P."/>
            <person name="Kiefer A.F."/>
            <person name="Nichols A."/>
            <person name="Cepeda A.J."/>
            <person name="Yan W."/>
            <person name="Fan B."/>
            <person name="Jiang Y."/>
            <person name="Adhikari A."/>
            <person name="Zheng C.-J."/>
            <person name="Schuster L."/>
            <person name="Cowan T.M."/>
            <person name="Smanski M.J."/>
            <person name="Chevrette M.G."/>
            <person name="De Carvalho L.P.S."/>
            <person name="Shen B."/>
        </authorList>
    </citation>
    <scope>NUCLEOTIDE SEQUENCE [LARGE SCALE GENOMIC DNA]</scope>
    <source>
        <strain evidence="1 2">NPDC048320</strain>
    </source>
</reference>
<dbReference type="RefSeq" id="WP_392819810.1">
    <property type="nucleotide sequence ID" value="NZ_JBICYV010000013.1"/>
</dbReference>
<evidence type="ECO:0000313" key="2">
    <source>
        <dbReference type="Proteomes" id="UP001604267"/>
    </source>
</evidence>
<comment type="caution">
    <text evidence="1">The sequence shown here is derived from an EMBL/GenBank/DDBJ whole genome shotgun (WGS) entry which is preliminary data.</text>
</comment>
<protein>
    <submittedName>
        <fullName evidence="1">Uncharacterized protein</fullName>
    </submittedName>
</protein>
<name>A0ABW7BAI5_9ACTN</name>
<evidence type="ECO:0000313" key="1">
    <source>
        <dbReference type="EMBL" id="MFG3013796.1"/>
    </source>
</evidence>
<sequence>MPCQIHTHHEGRIRRFPHGAVRRAVLEYAINLCAWQRTALATRHRTDESYVQRRPFALRGPDGVASLRTRVEELVAGLLEDYPAEAGEFADQMAAILPIVADRQQEIDTLKEQCRRLYVIEHGTSGTEPPDDGDFRIVPTEDAAEVHVRSRAQDQVSAHRPEQTDLDSDDYLTAVARCLDSARERGRALSEDEVLAVHLAYTLASDGERVPLPVRPWSSPGFRDTQSYMSITDPGEGHLLGTTRRSENLRGVIVHIEHLERGNTQDREAVEPYRIPAPQSISRVRLHTGTQAPVSSYVGRPMFEGNVADSLLKTVHTVSAACSALFMDGLTECKLAMERMTATEAIDFMRAIAGNVRRNRHTQTLSAAFNLNTPIVDDRPATKRSHGGRPRTISDRFQVGLLGIELVAEAGFDKVTWDGTADTYPSRCVIEQLTFEQAVTLVHRAHEAGLLTYFSAGFRFHHLADVTYTGTDGVGVGGAQILRYMDQQTGHHGPFKEENIATILQIRDEAAASVLGQGAALLARLDQMFFEKSITAGQNQARESLYPALAQRDEARVAALLPTMRHARVIPDSAIEPPVLGSAHRLIAAGHASLAATAYTPLEFSRLLVRLERAVRQHDAEHAAELLSAARAQVDESDADFSSEQLPSAA</sequence>